<dbReference type="EMBL" id="LCUC01000257">
    <property type="protein sequence ID" value="KKY33120.1"/>
    <property type="molecule type" value="Genomic_DNA"/>
</dbReference>
<evidence type="ECO:0000256" key="2">
    <source>
        <dbReference type="ARBA" id="ARBA00022692"/>
    </source>
</evidence>
<reference evidence="10 11" key="2">
    <citation type="submission" date="2015-05" db="EMBL/GenBank/DDBJ databases">
        <authorList>
            <person name="Morales-Cruz A."/>
            <person name="Amrine K.C."/>
            <person name="Cantu D."/>
        </authorList>
    </citation>
    <scope>NUCLEOTIDE SEQUENCE [LARGE SCALE GENOMIC DNA]</scope>
    <source>
        <strain evidence="10">DA912</strain>
    </source>
</reference>
<comment type="caution">
    <text evidence="10">The sequence shown here is derived from an EMBL/GenBank/DDBJ whole genome shotgun (WGS) entry which is preliminary data.</text>
</comment>
<evidence type="ECO:0000256" key="3">
    <source>
        <dbReference type="ARBA" id="ARBA00022989"/>
    </source>
</evidence>
<evidence type="ECO:0000256" key="6">
    <source>
        <dbReference type="SAM" id="MobiDB-lite"/>
    </source>
</evidence>
<dbReference type="PANTHER" id="PTHR33048">
    <property type="entry name" value="PTH11-LIKE INTEGRAL MEMBRANE PROTEIN (AFU_ORTHOLOGUE AFUA_5G11245)"/>
    <property type="match status" value="1"/>
</dbReference>
<feature type="domain" description="Methyltransferase type 12" evidence="8">
    <location>
        <begin position="502"/>
        <end position="612"/>
    </location>
</feature>
<feature type="transmembrane region" description="Helical" evidence="7">
    <location>
        <begin position="198"/>
        <end position="219"/>
    </location>
</feature>
<dbReference type="Gene3D" id="3.40.50.150">
    <property type="entry name" value="Vaccinia Virus protein VP39"/>
    <property type="match status" value="1"/>
</dbReference>
<dbReference type="STRING" id="1214573.A0A0G2HYV0"/>
<dbReference type="PANTHER" id="PTHR33048:SF47">
    <property type="entry name" value="INTEGRAL MEMBRANE PROTEIN-RELATED"/>
    <property type="match status" value="1"/>
</dbReference>
<dbReference type="CDD" id="cd02440">
    <property type="entry name" value="AdoMet_MTases"/>
    <property type="match status" value="1"/>
</dbReference>
<name>A0A0G2HYV0_9PEZI</name>
<evidence type="ECO:0000256" key="7">
    <source>
        <dbReference type="SAM" id="Phobius"/>
    </source>
</evidence>
<dbReference type="Pfam" id="PF20684">
    <property type="entry name" value="Fung_rhodopsin"/>
    <property type="match status" value="1"/>
</dbReference>
<proteinExistence type="inferred from homology"/>
<feature type="transmembrane region" description="Helical" evidence="7">
    <location>
        <begin position="36"/>
        <end position="55"/>
    </location>
</feature>
<gene>
    <name evidence="10" type="ORF">UCDDA912_g06918</name>
</gene>
<dbReference type="GO" id="GO:0016020">
    <property type="term" value="C:membrane"/>
    <property type="evidence" value="ECO:0007669"/>
    <property type="project" value="UniProtKB-SubCell"/>
</dbReference>
<reference evidence="10 11" key="1">
    <citation type="submission" date="2015-05" db="EMBL/GenBank/DDBJ databases">
        <title>Distinctive expansion of gene families associated with plant cell wall degradation and secondary metabolism in the genomes of grapevine trunk pathogens.</title>
        <authorList>
            <person name="Lawrence D.P."/>
            <person name="Travadon R."/>
            <person name="Rolshausen P.E."/>
            <person name="Baumgartner K."/>
        </authorList>
    </citation>
    <scope>NUCLEOTIDE SEQUENCE [LARGE SCALE GENOMIC DNA]</scope>
    <source>
        <strain evidence="10">DA912</strain>
    </source>
</reference>
<organism evidence="10 11">
    <name type="scientific">Diaporthe ampelina</name>
    <dbReference type="NCBI Taxonomy" id="1214573"/>
    <lineage>
        <taxon>Eukaryota</taxon>
        <taxon>Fungi</taxon>
        <taxon>Dikarya</taxon>
        <taxon>Ascomycota</taxon>
        <taxon>Pezizomycotina</taxon>
        <taxon>Sordariomycetes</taxon>
        <taxon>Sordariomycetidae</taxon>
        <taxon>Diaporthales</taxon>
        <taxon>Diaporthaceae</taxon>
        <taxon>Diaporthe</taxon>
    </lineage>
</organism>
<feature type="domain" description="Rhodopsin" evidence="9">
    <location>
        <begin position="51"/>
        <end position="290"/>
    </location>
</feature>
<feature type="region of interest" description="Disordered" evidence="6">
    <location>
        <begin position="1"/>
        <end position="25"/>
    </location>
</feature>
<evidence type="ECO:0000259" key="9">
    <source>
        <dbReference type="Pfam" id="PF20684"/>
    </source>
</evidence>
<keyword evidence="2 7" id="KW-0812">Transmembrane</keyword>
<evidence type="ECO:0000256" key="4">
    <source>
        <dbReference type="ARBA" id="ARBA00023136"/>
    </source>
</evidence>
<dbReference type="AlphaFoldDB" id="A0A0G2HYV0"/>
<evidence type="ECO:0000313" key="10">
    <source>
        <dbReference type="EMBL" id="KKY33120.1"/>
    </source>
</evidence>
<evidence type="ECO:0000256" key="1">
    <source>
        <dbReference type="ARBA" id="ARBA00004141"/>
    </source>
</evidence>
<dbReference type="OrthoDB" id="5342292at2759"/>
<evidence type="ECO:0000259" key="8">
    <source>
        <dbReference type="Pfam" id="PF08242"/>
    </source>
</evidence>
<feature type="transmembrane region" description="Helical" evidence="7">
    <location>
        <begin position="67"/>
        <end position="89"/>
    </location>
</feature>
<dbReference type="Proteomes" id="UP000034680">
    <property type="component" value="Unassembled WGS sequence"/>
</dbReference>
<dbReference type="InterPro" id="IPR049326">
    <property type="entry name" value="Rhodopsin_dom_fungi"/>
</dbReference>
<keyword evidence="3 7" id="KW-1133">Transmembrane helix</keyword>
<dbReference type="SUPFAM" id="SSF53335">
    <property type="entry name" value="S-adenosyl-L-methionine-dependent methyltransferases"/>
    <property type="match status" value="1"/>
</dbReference>
<keyword evidence="4 7" id="KW-0472">Membrane</keyword>
<sequence>MATTTSNATPTPALPPPPGTTSNFDNPATLKGSMDIAMGVAIPLTTIFFFLRAYVRIFIKRQWIGEDWLALIAYIGTIAFCGTGAATMAHHGGEHQWDMTRSQAKEAYYWFNVASIHYGITICIAKLAILCLYRRVFSMYPRSAFDITVVFLIVLLVLFYIATNITKIWECVPRARIWDPSIPGHCIDTPMLLNVSGIFNTVTDFIIVMMPFKAVWTLNMKLKKKVYVVLAFTFGMCAPAFSLVGSIVRLRGTKNPDKTWVQPEIIMWGLAELTTGILCVSFPEIGVLFKGGKRRPSVEASTAVREGRYRREDAVFNRVRHKLWTWTTSLSTTLATVNTSPEEGPGGWKGGATTTVASAKGEGGGGGGQHEHVELDEVKLVNRPATALSIEGGQPGHNNTGRGPGDVEVTREPMSSRFCADCIALGTVPLEDLNEINHPMRDLLENYSKVPSEEVVKHRERGFASNPYPCIGLYRFTILTLHTHPLYETIVERLRQPGAAYLDIGCCFGQDLRRLAHDGVPSANLTGVDIAGALMEHGYELFRDRGTLQSRFTVADVFAGDDGGEGQQAWAELRARGADVVHCSAFFHLFPLAEQQTAARHVARLVRPGGVVVGRQIGSVAPGDVPAIQEGSSSYRHDVGTFAALWDQAGEATGTRWKVEGTMDMVGINTSSPVEDENSRRLLFTVTRVE</sequence>
<keyword evidence="11" id="KW-1185">Reference proteome</keyword>
<accession>A0A0G2HYV0</accession>
<comment type="similarity">
    <text evidence="5">Belongs to the SAT4 family.</text>
</comment>
<dbReference type="InterPro" id="IPR013217">
    <property type="entry name" value="Methyltransf_12"/>
</dbReference>
<protein>
    <submittedName>
        <fullName evidence="10">Putative integral membrane</fullName>
    </submittedName>
</protein>
<dbReference type="InterPro" id="IPR052337">
    <property type="entry name" value="SAT4-like"/>
</dbReference>
<feature type="compositionally biased region" description="Low complexity" evidence="6">
    <location>
        <begin position="1"/>
        <end position="11"/>
    </location>
</feature>
<dbReference type="InterPro" id="IPR029063">
    <property type="entry name" value="SAM-dependent_MTases_sf"/>
</dbReference>
<evidence type="ECO:0000256" key="5">
    <source>
        <dbReference type="ARBA" id="ARBA00038359"/>
    </source>
</evidence>
<evidence type="ECO:0000313" key="11">
    <source>
        <dbReference type="Proteomes" id="UP000034680"/>
    </source>
</evidence>
<dbReference type="Pfam" id="PF08242">
    <property type="entry name" value="Methyltransf_12"/>
    <property type="match status" value="1"/>
</dbReference>
<comment type="subcellular location">
    <subcellularLocation>
        <location evidence="1">Membrane</location>
        <topology evidence="1">Multi-pass membrane protein</topology>
    </subcellularLocation>
</comment>
<feature type="transmembrane region" description="Helical" evidence="7">
    <location>
        <begin position="144"/>
        <end position="162"/>
    </location>
</feature>
<feature type="transmembrane region" description="Helical" evidence="7">
    <location>
        <begin position="109"/>
        <end position="132"/>
    </location>
</feature>
<feature type="transmembrane region" description="Helical" evidence="7">
    <location>
        <begin position="226"/>
        <end position="245"/>
    </location>
</feature>